<dbReference type="Proteomes" id="UP000887580">
    <property type="component" value="Unplaced"/>
</dbReference>
<dbReference type="WBParaSite" id="PS1159_v2.g20352.t1">
    <property type="protein sequence ID" value="PS1159_v2.g20352.t1"/>
    <property type="gene ID" value="PS1159_v2.g20352"/>
</dbReference>
<accession>A0AC35FS20</accession>
<proteinExistence type="predicted"/>
<evidence type="ECO:0000313" key="1">
    <source>
        <dbReference type="Proteomes" id="UP000887580"/>
    </source>
</evidence>
<organism evidence="1 2">
    <name type="scientific">Panagrolaimus sp. PS1159</name>
    <dbReference type="NCBI Taxonomy" id="55785"/>
    <lineage>
        <taxon>Eukaryota</taxon>
        <taxon>Metazoa</taxon>
        <taxon>Ecdysozoa</taxon>
        <taxon>Nematoda</taxon>
        <taxon>Chromadorea</taxon>
        <taxon>Rhabditida</taxon>
        <taxon>Tylenchina</taxon>
        <taxon>Panagrolaimomorpha</taxon>
        <taxon>Panagrolaimoidea</taxon>
        <taxon>Panagrolaimidae</taxon>
        <taxon>Panagrolaimus</taxon>
    </lineage>
</organism>
<evidence type="ECO:0000313" key="2">
    <source>
        <dbReference type="WBParaSite" id="PS1159_v2.g20352.t1"/>
    </source>
</evidence>
<sequence>MTNSVDDEQRSKTPDRCSIRSTQRDFHAYQLSLFLVTQLGYLPAAGSLLSTTFFEPNLGYCNGEIETVEFYSLLIEWNSHCKSSAWTIIISSFVMLGAVVGAFISGFLADSFGRKPVVVGAMIIMCIGNALLAGFGHLTPYLSTIIFFVIGASCGGYMVTNLVLMIENLEHAKSRLLVVSLNGWPIGMAYVGLVAWISKEWRTYHIIFAATSAALFIILQCISLESVRWLIHQKRIRRADKIQLQIDARNFRVNELLPKIMQSQEFERAKTPSLMEIEKKERLLDQKISKNKNRKLTYFDLFRHSSVRKPLLALCYCFATSSVVSFGFYFSVEALPGSRYLNLAAMGLLKFGLGFLPFLVSYFVGRRPIILTSVGVACISIWIYLGFSLGLNLSKHWIITFLGLLITASIDPTWKINHLYSAELFPTTVRNMSRAVCNVGARLGSLAAPLIVYSRQWFTETPIIVFAIMLTIQWGIVFFVFPETKDRPLPEEISDDEDDEIVLSRRDEREDRSEERRVGKDTGK</sequence>
<name>A0AC35FS20_9BILA</name>
<protein>
    <submittedName>
        <fullName evidence="2">Major facilitator superfamily (MFS) profile domain-containing protein</fullName>
    </submittedName>
</protein>
<reference evidence="2" key="1">
    <citation type="submission" date="2022-11" db="UniProtKB">
        <authorList>
            <consortium name="WormBaseParasite"/>
        </authorList>
    </citation>
    <scope>IDENTIFICATION</scope>
</reference>